<evidence type="ECO:0000256" key="2">
    <source>
        <dbReference type="ARBA" id="ARBA00007597"/>
    </source>
</evidence>
<keyword evidence="5 7" id="KW-0040">ANK repeat</keyword>
<feature type="compositionally biased region" description="Basic and acidic residues" evidence="8">
    <location>
        <begin position="915"/>
        <end position="934"/>
    </location>
</feature>
<keyword evidence="6" id="KW-0131">Cell cycle</keyword>
<dbReference type="PANTHER" id="PTHR12349">
    <property type="entry name" value="ANKYRIN REPEAT AND LEM DOMAIN-CONTAINING PROTEIN 2"/>
    <property type="match status" value="1"/>
</dbReference>
<feature type="compositionally biased region" description="Polar residues" evidence="8">
    <location>
        <begin position="385"/>
        <end position="404"/>
    </location>
</feature>
<dbReference type="Gene3D" id="1.25.40.20">
    <property type="entry name" value="Ankyrin repeat-containing domain"/>
    <property type="match status" value="1"/>
</dbReference>
<evidence type="ECO:0000256" key="4">
    <source>
        <dbReference type="ARBA" id="ARBA00022824"/>
    </source>
</evidence>
<dbReference type="AlphaFoldDB" id="A0A7R9EHH7"/>
<feature type="region of interest" description="Disordered" evidence="8">
    <location>
        <begin position="381"/>
        <end position="404"/>
    </location>
</feature>
<keyword evidence="3" id="KW-0132">Cell division</keyword>
<organism evidence="10">
    <name type="scientific">Timema monikensis</name>
    <dbReference type="NCBI Taxonomy" id="170555"/>
    <lineage>
        <taxon>Eukaryota</taxon>
        <taxon>Metazoa</taxon>
        <taxon>Ecdysozoa</taxon>
        <taxon>Arthropoda</taxon>
        <taxon>Hexapoda</taxon>
        <taxon>Insecta</taxon>
        <taxon>Pterygota</taxon>
        <taxon>Neoptera</taxon>
        <taxon>Polyneoptera</taxon>
        <taxon>Phasmatodea</taxon>
        <taxon>Timematodea</taxon>
        <taxon>Timematoidea</taxon>
        <taxon>Timematidae</taxon>
        <taxon>Timema</taxon>
    </lineage>
</organism>
<evidence type="ECO:0000256" key="5">
    <source>
        <dbReference type="ARBA" id="ARBA00023043"/>
    </source>
</evidence>
<dbReference type="FunFam" id="1.25.40.20:FF:000072">
    <property type="entry name" value="Ankyrin repeat and LEM domain containing 2"/>
    <property type="match status" value="1"/>
</dbReference>
<dbReference type="InterPro" id="IPR002110">
    <property type="entry name" value="Ankyrin_rpt"/>
</dbReference>
<dbReference type="InterPro" id="IPR036770">
    <property type="entry name" value="Ankyrin_rpt-contain_sf"/>
</dbReference>
<dbReference type="GO" id="GO:0051301">
    <property type="term" value="P:cell division"/>
    <property type="evidence" value="ECO:0007669"/>
    <property type="project" value="UniProtKB-KW"/>
</dbReference>
<dbReference type="SUPFAM" id="SSF48403">
    <property type="entry name" value="Ankyrin repeat"/>
    <property type="match status" value="1"/>
</dbReference>
<protein>
    <recommendedName>
        <fullName evidence="9">ANKLE2 third alpha/beta domain-containing protein</fullName>
    </recommendedName>
</protein>
<accession>A0A7R9EHH7</accession>
<evidence type="ECO:0000256" key="1">
    <source>
        <dbReference type="ARBA" id="ARBA00004240"/>
    </source>
</evidence>
<comment type="subcellular location">
    <subcellularLocation>
        <location evidence="1">Endoplasmic reticulum</location>
    </subcellularLocation>
</comment>
<dbReference type="GO" id="GO:0031468">
    <property type="term" value="P:nuclear membrane reassembly"/>
    <property type="evidence" value="ECO:0007669"/>
    <property type="project" value="UniProtKB-ARBA"/>
</dbReference>
<evidence type="ECO:0000256" key="8">
    <source>
        <dbReference type="SAM" id="MobiDB-lite"/>
    </source>
</evidence>
<feature type="region of interest" description="Disordered" evidence="8">
    <location>
        <begin position="885"/>
        <end position="937"/>
    </location>
</feature>
<dbReference type="GO" id="GO:0005783">
    <property type="term" value="C:endoplasmic reticulum"/>
    <property type="evidence" value="ECO:0007669"/>
    <property type="project" value="UniProtKB-SubCell"/>
</dbReference>
<dbReference type="Pfam" id="PF24567">
    <property type="entry name" value="ANKLE2_3rd"/>
    <property type="match status" value="1"/>
</dbReference>
<proteinExistence type="inferred from homology"/>
<feature type="region of interest" description="Disordered" evidence="8">
    <location>
        <begin position="470"/>
        <end position="490"/>
    </location>
</feature>
<evidence type="ECO:0000256" key="6">
    <source>
        <dbReference type="ARBA" id="ARBA00023306"/>
    </source>
</evidence>
<dbReference type="InterPro" id="IPR056237">
    <property type="entry name" value="ANKLE2_3rd"/>
</dbReference>
<evidence type="ECO:0000259" key="9">
    <source>
        <dbReference type="Pfam" id="PF24567"/>
    </source>
</evidence>
<dbReference type="PROSITE" id="PS50088">
    <property type="entry name" value="ANK_REPEAT"/>
    <property type="match status" value="1"/>
</dbReference>
<reference evidence="10" key="1">
    <citation type="submission" date="2020-11" db="EMBL/GenBank/DDBJ databases">
        <authorList>
            <person name="Tran Van P."/>
        </authorList>
    </citation>
    <scope>NUCLEOTIDE SEQUENCE</scope>
</reference>
<keyword evidence="4" id="KW-0256">Endoplasmic reticulum</keyword>
<dbReference type="PANTHER" id="PTHR12349:SF4">
    <property type="entry name" value="ANKYRIN REPEAT AND LEM DOMAIN-CONTAINING PROTEIN 2"/>
    <property type="match status" value="1"/>
</dbReference>
<comment type="similarity">
    <text evidence="2">Belongs to the ANKLE2 family.</text>
</comment>
<evidence type="ECO:0000313" key="10">
    <source>
        <dbReference type="EMBL" id="CAD7434107.1"/>
    </source>
</evidence>
<dbReference type="SMART" id="SM00248">
    <property type="entry name" value="ANK"/>
    <property type="match status" value="2"/>
</dbReference>
<sequence length="995" mass="112578">MKMSEHKDHYGVENLKCKHLIKETDCGHLYCKNSEVRGTSNMGNLTAAFSSNVNLEETSNVTYYGIYIPTDVPLIENNGCLHVYTDKLEVLKIMKLYKKSRFKPFKSKKDAEYFTLHGSDVQMPPLSTIVDSPTVVTLSGEKPSLFKGPKPQEMVRFRKSIECGDEQTVRSAVWENPRYFVSSGDTPAILQEGSRYNALHIASKARNAKMCVAILSIVGDPKFVAHLYGEDDPNNCRDRAEILLDLYLNTPDKGLNETPLHFAVKFGAVDVVEALVSYPQCDKELRNKYGQIPKDIVCSRVDKANSSVKHEIYSLLGDRFYVPVLRSEDNSIQPTVGDVFSPKCPPAINSNPLLPHMEIKAYAGPMDREQAVVFRKKLKTPPRSLRNNGTPGSPMHQFTNSPSSSAFRLQDAEKGLERVGRSLAQEFKVQWKEFWPFLNTFVDLSSQDGLQRLEEYLRIKFTLAGRKSVTNDSQESQTSINNTSKNTSDSNIVSPITDLCLAFKACTLIDCGNVRPTANGKRVLSFPKSDEAVTENESYYSPLTNAQLDPFVYIEKSCQVYAKRIFDGLVHVSVIGRLQSRENPVLEILKPEMNHFQSLVSSYLLDSKFENFDFHLTHSRISVIVATKLCDLPMDDKEFIVLSLENILNLAKEVSFSDEEDVMNINERTYRKQKCTTVTKVNDNINQVKCISKHILSALERSKENSSRNEHADSLQECMHAWSVAEKCSCSWHTSNFLRNSRKSSSLKRNQAKKFNMNKNVISVERKSEGLKLDSDNENENEEFFLTPPSSPTELKKRLVDDFSSDEEMFTPEEGVCVFIEGEQPSKMDILVLQALEECPLTPQEFPHVFRWRHAVLLHSEQERNIWLRCLEELGIVSYDPRGLFRGNEPDRKDGSASYRGEPGRKDGSASYRGELGRKDGSASYRGEPDRRDGSASYRGIGDHMVLALVKPLYSCLLLRVKDEIRFSAECGKARNARNKASPPKLTSWAETNEF</sequence>
<feature type="domain" description="ANKLE2 third alpha/beta" evidence="9">
    <location>
        <begin position="320"/>
        <end position="434"/>
    </location>
</feature>
<dbReference type="Pfam" id="PF00023">
    <property type="entry name" value="Ank"/>
    <property type="match status" value="1"/>
</dbReference>
<evidence type="ECO:0000256" key="7">
    <source>
        <dbReference type="PROSITE-ProRule" id="PRU00023"/>
    </source>
</evidence>
<dbReference type="EMBL" id="OB797122">
    <property type="protein sequence ID" value="CAD7434107.1"/>
    <property type="molecule type" value="Genomic_DNA"/>
</dbReference>
<dbReference type="GO" id="GO:0007399">
    <property type="term" value="P:nervous system development"/>
    <property type="evidence" value="ECO:0007669"/>
    <property type="project" value="UniProtKB-ARBA"/>
</dbReference>
<dbReference type="GO" id="GO:0051721">
    <property type="term" value="F:protein phosphatase 2A binding"/>
    <property type="evidence" value="ECO:0007669"/>
    <property type="project" value="TreeGrafter"/>
</dbReference>
<gene>
    <name evidence="10" type="ORF">TMSB3V08_LOCUS10764</name>
</gene>
<dbReference type="PROSITE" id="PS50297">
    <property type="entry name" value="ANK_REP_REGION"/>
    <property type="match status" value="1"/>
</dbReference>
<evidence type="ECO:0000256" key="3">
    <source>
        <dbReference type="ARBA" id="ARBA00022618"/>
    </source>
</evidence>
<name>A0A7R9EHH7_9NEOP</name>
<feature type="repeat" description="ANK" evidence="7">
    <location>
        <begin position="255"/>
        <end position="277"/>
    </location>
</feature>